<reference evidence="3 4" key="1">
    <citation type="submission" date="2019-03" db="EMBL/GenBank/DDBJ databases">
        <title>Genomic Encyclopedia of Archaeal and Bacterial Type Strains, Phase II (KMG-II): from individual species to whole genera.</title>
        <authorList>
            <person name="Goeker M."/>
        </authorList>
    </citation>
    <scope>NUCLEOTIDE SEQUENCE [LARGE SCALE GENOMIC DNA]</scope>
    <source>
        <strain evidence="3 4">DSM 28213</strain>
    </source>
</reference>
<evidence type="ECO:0000256" key="1">
    <source>
        <dbReference type="SAM" id="Coils"/>
    </source>
</evidence>
<proteinExistence type="predicted"/>
<dbReference type="Gene3D" id="3.40.50.300">
    <property type="entry name" value="P-loop containing nucleotide triphosphate hydrolases"/>
    <property type="match status" value="2"/>
</dbReference>
<dbReference type="GO" id="GO:0006302">
    <property type="term" value="P:double-strand break repair"/>
    <property type="evidence" value="ECO:0007669"/>
    <property type="project" value="InterPro"/>
</dbReference>
<keyword evidence="3" id="KW-0378">Hydrolase</keyword>
<dbReference type="SUPFAM" id="SSF52540">
    <property type="entry name" value="P-loop containing nucleoside triphosphate hydrolases"/>
    <property type="match status" value="1"/>
</dbReference>
<keyword evidence="4" id="KW-1185">Reference proteome</keyword>
<gene>
    <name evidence="3" type="ORF">C8P70_1423</name>
</gene>
<accession>A0A4R7EM52</accession>
<dbReference type="Pfam" id="PF13558">
    <property type="entry name" value="SbcC_Walker_B"/>
    <property type="match status" value="1"/>
</dbReference>
<dbReference type="Pfam" id="PF13476">
    <property type="entry name" value="AAA_23"/>
    <property type="match status" value="1"/>
</dbReference>
<dbReference type="RefSeq" id="WP_133713736.1">
    <property type="nucleotide sequence ID" value="NZ_SOAG01000042.1"/>
</dbReference>
<keyword evidence="3" id="KW-0269">Exonuclease</keyword>
<evidence type="ECO:0000259" key="2">
    <source>
        <dbReference type="Pfam" id="PF13476"/>
    </source>
</evidence>
<sequence>MIPIKLEIEGLYSYQHKQIIDFTHLTQAGLFGIFGQVGSGKSSILEAISFGLYGESERLNARDNRAYNMMNLKSSRSVIVLEFYNFEDEKYRIYRDFKRNSKRFDDVKRGDAVLYKWKNEQWVPLPHLDIEKIVGLSYANFKRTIIIPQGKFKEFIELGGKDRTQMMQEIFGLDRFDLAESTKEVYQTAKQNYDRLSGQLQGYASLTEEQIKELTEAWKAESAKLKDYTIKYKKENDNFQQLKLLKTDFETLKSKQDELIQLEKNLPFIQEKQKEMEQYERVEKAFSGLLTEEKNAQNKYELKQGSLKKIEEGLTVLQEEYDEVSAKLVQIEPEFQKIEQRKIELFELTLFKQIKTANRAKDLLLIRQKKGEETIKQEEGVFKSKQNKLADLEIKLNQAKKDRIDPVKIMNLDKWFNDFIYIQKIVYETKQIQINLKQDICKLEKEIKGFGFAAMNRWELETEEKRNELQKQKDKIEDDLRHLHVSQQLVQYAYNLHDGESCPLCGSTNHPNLLEGEDITKTIEKLSVEQAELNRIWENLFQKEQLMRIALEKKYLLETEWNKANNKYNLQKEQLEQHRSEFMWSDIEMGNIEQFYQLKEKAIAASKIVEELEESYIQEQKEAEQIKTNVEKYREALRKIEIEYAKLESEVYTKKSQIRFLDIDDLTLISLEEVELKIKNTEKHIENIEIEYKKFQQLYQELSLKLTAFQTEKKTISVEISELKQNIDNIEKELTPLMEKFHLNFKDEIFNILSKKINVEEARKTIQAFVVSHEVIKNNVATLTDKLKLVDFDENKYKEKEKEVAELEQKADEQAIFTTKLSGELERLERDLKEKGNLLLKFEEIDKRLKNIAVLENMFKGAGFVNYVSAVYLKNLCNLANHRFHRLTNNQLSLQLNDNNEFEIIDYLNGGKSRSVKTLSGGQSFQVSLSLALALAENVQSSSKADKSFFFIDEGFGTQDKDSVNIVFETLNSLYKENKIVGIISHVDELKEKIPVSISVVKDKDQGSLVLY</sequence>
<dbReference type="Proteomes" id="UP000295215">
    <property type="component" value="Unassembled WGS sequence"/>
</dbReference>
<dbReference type="OrthoDB" id="9795626at2"/>
<keyword evidence="3" id="KW-0540">Nuclease</keyword>
<feature type="coiled-coil region" evidence="1">
    <location>
        <begin position="455"/>
        <end position="486"/>
    </location>
</feature>
<evidence type="ECO:0000313" key="4">
    <source>
        <dbReference type="Proteomes" id="UP000295215"/>
    </source>
</evidence>
<evidence type="ECO:0000313" key="3">
    <source>
        <dbReference type="EMBL" id="TDS51103.1"/>
    </source>
</evidence>
<dbReference type="GO" id="GO:0004527">
    <property type="term" value="F:exonuclease activity"/>
    <property type="evidence" value="ECO:0007669"/>
    <property type="project" value="UniProtKB-KW"/>
</dbReference>
<dbReference type="GO" id="GO:0016887">
    <property type="term" value="F:ATP hydrolysis activity"/>
    <property type="evidence" value="ECO:0007669"/>
    <property type="project" value="InterPro"/>
</dbReference>
<organism evidence="3 4">
    <name type="scientific">Myroides indicus</name>
    <dbReference type="NCBI Taxonomy" id="1323422"/>
    <lineage>
        <taxon>Bacteria</taxon>
        <taxon>Pseudomonadati</taxon>
        <taxon>Bacteroidota</taxon>
        <taxon>Flavobacteriia</taxon>
        <taxon>Flavobacteriales</taxon>
        <taxon>Flavobacteriaceae</taxon>
        <taxon>Myroides</taxon>
    </lineage>
</organism>
<dbReference type="PANTHER" id="PTHR32114">
    <property type="entry name" value="ABC TRANSPORTER ABCH.3"/>
    <property type="match status" value="1"/>
</dbReference>
<name>A0A4R7EM52_9FLAO</name>
<feature type="coiled-coil region" evidence="1">
    <location>
        <begin position="375"/>
        <end position="402"/>
    </location>
</feature>
<protein>
    <submittedName>
        <fullName evidence="3">Exonuclease SbcC</fullName>
    </submittedName>
</protein>
<dbReference type="InterPro" id="IPR027417">
    <property type="entry name" value="P-loop_NTPase"/>
</dbReference>
<dbReference type="PANTHER" id="PTHR32114:SF2">
    <property type="entry name" value="ABC TRANSPORTER ABCH.3"/>
    <property type="match status" value="1"/>
</dbReference>
<dbReference type="AlphaFoldDB" id="A0A4R7EM52"/>
<feature type="coiled-coil region" evidence="1">
    <location>
        <begin position="609"/>
        <end position="740"/>
    </location>
</feature>
<feature type="domain" description="Rad50/SbcC-type AAA" evidence="2">
    <location>
        <begin position="5"/>
        <end position="270"/>
    </location>
</feature>
<dbReference type="EMBL" id="SOAG01000042">
    <property type="protein sequence ID" value="TDS51103.1"/>
    <property type="molecule type" value="Genomic_DNA"/>
</dbReference>
<feature type="coiled-coil region" evidence="1">
    <location>
        <begin position="790"/>
        <end position="845"/>
    </location>
</feature>
<dbReference type="InterPro" id="IPR038729">
    <property type="entry name" value="Rad50/SbcC_AAA"/>
</dbReference>
<keyword evidence="1" id="KW-0175">Coiled coil</keyword>
<comment type="caution">
    <text evidence="3">The sequence shown here is derived from an EMBL/GenBank/DDBJ whole genome shotgun (WGS) entry which is preliminary data.</text>
</comment>